<evidence type="ECO:0000313" key="2">
    <source>
        <dbReference type="Proteomes" id="UP001168528"/>
    </source>
</evidence>
<dbReference type="Pfam" id="PF11888">
    <property type="entry name" value="DUF3408"/>
    <property type="match status" value="1"/>
</dbReference>
<organism evidence="1 2">
    <name type="scientific">Rhodocytophaga aerolata</name>
    <dbReference type="NCBI Taxonomy" id="455078"/>
    <lineage>
        <taxon>Bacteria</taxon>
        <taxon>Pseudomonadati</taxon>
        <taxon>Bacteroidota</taxon>
        <taxon>Cytophagia</taxon>
        <taxon>Cytophagales</taxon>
        <taxon>Rhodocytophagaceae</taxon>
        <taxon>Rhodocytophaga</taxon>
    </lineage>
</organism>
<sequence length="180" mass="20697">MIKGKNSDTDITKLEMLLMPNAVPTNFDSTLVNVDNQVLENKINSVSISEVVEEGKSATIIKGSHTKIPSILEEHMSTQISSSTIVNRDEQKKKAGKRVTLPDHTYFLQTDKNIKKRKALYISCEVHETLQEIIRWLAPSREFGAVDYAHNIFLLHLEQYREELKQLIELKRHEKKQTLL</sequence>
<protein>
    <submittedName>
        <fullName evidence="1">DUF3408 domain-containing protein</fullName>
    </submittedName>
</protein>
<proteinExistence type="predicted"/>
<name>A0ABT8RF74_9BACT</name>
<dbReference type="InterPro" id="IPR021823">
    <property type="entry name" value="DUF3408"/>
</dbReference>
<gene>
    <name evidence="1" type="ORF">Q0590_31055</name>
</gene>
<keyword evidence="2" id="KW-1185">Reference proteome</keyword>
<evidence type="ECO:0000313" key="1">
    <source>
        <dbReference type="EMBL" id="MDO1450753.1"/>
    </source>
</evidence>
<reference evidence="1" key="1">
    <citation type="submission" date="2023-07" db="EMBL/GenBank/DDBJ databases">
        <title>The genome sequence of Rhodocytophaga aerolata KACC 12507.</title>
        <authorList>
            <person name="Zhang X."/>
        </authorList>
    </citation>
    <scope>NUCLEOTIDE SEQUENCE</scope>
    <source>
        <strain evidence="1">KACC 12507</strain>
    </source>
</reference>
<dbReference type="Proteomes" id="UP001168528">
    <property type="component" value="Unassembled WGS sequence"/>
</dbReference>
<accession>A0ABT8RF74</accession>
<comment type="caution">
    <text evidence="1">The sequence shown here is derived from an EMBL/GenBank/DDBJ whole genome shotgun (WGS) entry which is preliminary data.</text>
</comment>
<dbReference type="EMBL" id="JAUKPO010000035">
    <property type="protein sequence ID" value="MDO1450753.1"/>
    <property type="molecule type" value="Genomic_DNA"/>
</dbReference>
<dbReference type="RefSeq" id="WP_302041551.1">
    <property type="nucleotide sequence ID" value="NZ_JAUKPO010000035.1"/>
</dbReference>